<evidence type="ECO:0000256" key="1">
    <source>
        <dbReference type="SAM" id="MobiDB-lite"/>
    </source>
</evidence>
<reference evidence="2 3" key="1">
    <citation type="submission" date="2020-08" db="EMBL/GenBank/DDBJ databases">
        <authorList>
            <person name="Hejnol A."/>
        </authorList>
    </citation>
    <scope>NUCLEOTIDE SEQUENCE [LARGE SCALE GENOMIC DNA]</scope>
</reference>
<dbReference type="EMBL" id="CAJFCJ010000009">
    <property type="protein sequence ID" value="CAD5118706.1"/>
    <property type="molecule type" value="Genomic_DNA"/>
</dbReference>
<sequence>MSTEVQIEAATEREYYMQKISRLLIEIKEIQNRNEDEEFRKNYFNTTGDQIEPPEQTALRLSKLIDQKKDSRDYIIRILQDQTKLLNKEVFELEAKPEEKISDTVEISEKRYGKSRRGKGFGRY</sequence>
<keyword evidence="3" id="KW-1185">Reference proteome</keyword>
<evidence type="ECO:0000313" key="2">
    <source>
        <dbReference type="EMBL" id="CAD5118706.1"/>
    </source>
</evidence>
<proteinExistence type="predicted"/>
<dbReference type="Proteomes" id="UP000549394">
    <property type="component" value="Unassembled WGS sequence"/>
</dbReference>
<dbReference type="AlphaFoldDB" id="A0A7I8VQX3"/>
<gene>
    <name evidence="2" type="ORF">DGYR_LOCUS7037</name>
</gene>
<feature type="region of interest" description="Disordered" evidence="1">
    <location>
        <begin position="104"/>
        <end position="124"/>
    </location>
</feature>
<feature type="compositionally biased region" description="Basic residues" evidence="1">
    <location>
        <begin position="113"/>
        <end position="124"/>
    </location>
</feature>
<evidence type="ECO:0000313" key="3">
    <source>
        <dbReference type="Proteomes" id="UP000549394"/>
    </source>
</evidence>
<accession>A0A7I8VQX3</accession>
<protein>
    <submittedName>
        <fullName evidence="2">DgyrCDS7388</fullName>
    </submittedName>
</protein>
<comment type="caution">
    <text evidence="2">The sequence shown here is derived from an EMBL/GenBank/DDBJ whole genome shotgun (WGS) entry which is preliminary data.</text>
</comment>
<organism evidence="2 3">
    <name type="scientific">Dimorphilus gyrociliatus</name>
    <dbReference type="NCBI Taxonomy" id="2664684"/>
    <lineage>
        <taxon>Eukaryota</taxon>
        <taxon>Metazoa</taxon>
        <taxon>Spiralia</taxon>
        <taxon>Lophotrochozoa</taxon>
        <taxon>Annelida</taxon>
        <taxon>Polychaeta</taxon>
        <taxon>Polychaeta incertae sedis</taxon>
        <taxon>Dinophilidae</taxon>
        <taxon>Dimorphilus</taxon>
    </lineage>
</organism>
<name>A0A7I8VQX3_9ANNE</name>